<accession>A0A125DMG5</accession>
<comment type="caution">
    <text evidence="1">The sequence shown here is derived from an EMBL/GenBank/DDBJ whole genome shotgun (WGS) entry which is preliminary data.</text>
</comment>
<protein>
    <submittedName>
        <fullName evidence="1">Uncharacterized protein</fullName>
    </submittedName>
</protein>
<dbReference type="Proteomes" id="UP000060630">
    <property type="component" value="Unassembled WGS sequence"/>
</dbReference>
<gene>
    <name evidence="1" type="ORF">WL29_23450</name>
</gene>
<name>A0A125DMG5_9BURK</name>
<dbReference type="AlphaFoldDB" id="A0A125DMG5"/>
<evidence type="ECO:0000313" key="2">
    <source>
        <dbReference type="Proteomes" id="UP000060630"/>
    </source>
</evidence>
<sequence length="113" mass="12825">MAFEKLKLTVLRKFVQLDGRRVTAVLHAVRHDDTKDDDRPKNIVVQCHRAAFENESDVLTETAEQLLLLEENTTVIVSVVYERKAQCGPTRHLYRLQELTPAPEKTSAAVKVA</sequence>
<evidence type="ECO:0000313" key="1">
    <source>
        <dbReference type="EMBL" id="KWA84315.1"/>
    </source>
</evidence>
<dbReference type="RefSeq" id="WP_060192712.1">
    <property type="nucleotide sequence ID" value="NZ_LPHD01000049.1"/>
</dbReference>
<proteinExistence type="predicted"/>
<dbReference type="EMBL" id="LPHD01000049">
    <property type="protein sequence ID" value="KWA84315.1"/>
    <property type="molecule type" value="Genomic_DNA"/>
</dbReference>
<reference evidence="1 2" key="1">
    <citation type="submission" date="2015-11" db="EMBL/GenBank/DDBJ databases">
        <title>Expanding the genomic diversity of Burkholderia species for the development of highly accurate diagnostics.</title>
        <authorList>
            <person name="Sahl J."/>
            <person name="Keim P."/>
            <person name="Wagner D."/>
        </authorList>
    </citation>
    <scope>NUCLEOTIDE SEQUENCE [LARGE SCALE GENOMIC DNA]</scope>
    <source>
        <strain evidence="1 2">MSMB2087WGS</strain>
    </source>
</reference>
<organism evidence="1 2">
    <name type="scientific">Burkholderia ubonensis</name>
    <dbReference type="NCBI Taxonomy" id="101571"/>
    <lineage>
        <taxon>Bacteria</taxon>
        <taxon>Pseudomonadati</taxon>
        <taxon>Pseudomonadota</taxon>
        <taxon>Betaproteobacteria</taxon>
        <taxon>Burkholderiales</taxon>
        <taxon>Burkholderiaceae</taxon>
        <taxon>Burkholderia</taxon>
        <taxon>Burkholderia cepacia complex</taxon>
    </lineage>
</organism>